<feature type="coiled-coil region" evidence="8">
    <location>
        <begin position="263"/>
        <end position="327"/>
    </location>
</feature>
<dbReference type="PANTHER" id="PTHR42893">
    <property type="entry name" value="PROTEIN DETOXIFICATION 44, CHLOROPLASTIC-RELATED"/>
    <property type="match status" value="1"/>
</dbReference>
<sequence>MMDSLNKEGYNAYSFAVPTPQELWKISALAAPVFISIFSKIAFYSFIIYCATSMGTHVLAAHQVMAQTYRMCNVWGEPLSQTAQSFMPEMLYGANRNLPKARTLLKSLMIIGATLGLVLGIIGTSVPGLFPGVYTHDKVIITEMHRLLLPFFMALSALPMTVSLEGTLLAGRDLKFVSSVMSSSFVLGCLTLMIHNLENEIQEKQRQMRALEQLIIESGEASIANASLVEMQQKVMSLMTQCNEKTFELEIKSADNCILQEQLQKKCTENKELHEKVNLLEQRLNAVSSDKKSSQTCSGNAVSGEYAEELKRKIQSQEFENEKLKLEHVQIVEENSGLRVQNQKLAEEASYAKELASAAAVELKNLASEVTKLSLQNTKLDKELAAARDLAQTRNPMNGVNNRKNNDGPRSGRKGRISSGRSSGDEFESWNLDPEALKMELQARKQREAALESALAEKEFIEGEYRKKAEEAKRREEALENDLANMWVLVAKLKKDNGALSEVNGTATGPAREIEKNQSSMVLRERQVSNAPRQPEVVVVAKIEETPKEEPLVARLKARMQEMKEKEMKSQANGDANSHICKVCFESPTAAILLPCRHFCLCKSCSLACSECPICRTKISDRLFAFPS</sequence>
<comment type="similarity">
    <text evidence="2">Belongs to the multi antimicrobial extrusion (MATE) (TC 2.A.66.1) family.</text>
</comment>
<gene>
    <name evidence="12" type="ORF">F2Q68_00028556</name>
</gene>
<dbReference type="PANTHER" id="PTHR42893:SF47">
    <property type="entry name" value="PROTEIN DETOXIFICATION 47, CHLOROPLASTIC"/>
    <property type="match status" value="1"/>
</dbReference>
<evidence type="ECO:0000256" key="1">
    <source>
        <dbReference type="ARBA" id="ARBA00004141"/>
    </source>
</evidence>
<keyword evidence="8" id="KW-0175">Coiled coil</keyword>
<reference evidence="12" key="1">
    <citation type="submission" date="2019-12" db="EMBL/GenBank/DDBJ databases">
        <title>Genome sequencing and annotation of Brassica cretica.</title>
        <authorList>
            <person name="Studholme D.J."/>
            <person name="Sarris P.F."/>
        </authorList>
    </citation>
    <scope>NUCLEOTIDE SEQUENCE</scope>
    <source>
        <strain evidence="12">PFS-001/15</strain>
        <tissue evidence="12">Leaf</tissue>
    </source>
</reference>
<evidence type="ECO:0000256" key="5">
    <source>
        <dbReference type="ARBA" id="ARBA00022989"/>
    </source>
</evidence>
<dbReference type="FunFam" id="3.30.40.10:FF:000148">
    <property type="entry name" value="Kinesin-like protein KIN-7D, mitochondrial"/>
    <property type="match status" value="1"/>
</dbReference>
<evidence type="ECO:0000256" key="10">
    <source>
        <dbReference type="SAM" id="Phobius"/>
    </source>
</evidence>
<dbReference type="InterPro" id="IPR001841">
    <property type="entry name" value="Znf_RING"/>
</dbReference>
<comment type="caution">
    <text evidence="12">The sequence shown here is derived from an EMBL/GenBank/DDBJ whole genome shotgun (WGS) entry which is preliminary data.</text>
</comment>
<evidence type="ECO:0000256" key="6">
    <source>
        <dbReference type="ARBA" id="ARBA00023136"/>
    </source>
</evidence>
<keyword evidence="7" id="KW-0862">Zinc</keyword>
<feature type="region of interest" description="Disordered" evidence="9">
    <location>
        <begin position="389"/>
        <end position="429"/>
    </location>
</feature>
<dbReference type="InterPro" id="IPR044644">
    <property type="entry name" value="DinF-like"/>
</dbReference>
<dbReference type="InterPro" id="IPR013083">
    <property type="entry name" value="Znf_RING/FYVE/PHD"/>
</dbReference>
<name>A0A8S9GBE9_BRACR</name>
<keyword evidence="5 10" id="KW-1133">Transmembrane helix</keyword>
<dbReference type="Pfam" id="PF13920">
    <property type="entry name" value="zf-C3HC4_3"/>
    <property type="match status" value="1"/>
</dbReference>
<dbReference type="GO" id="GO:0016020">
    <property type="term" value="C:membrane"/>
    <property type="evidence" value="ECO:0007669"/>
    <property type="project" value="UniProtKB-SubCell"/>
</dbReference>
<evidence type="ECO:0000256" key="9">
    <source>
        <dbReference type="SAM" id="MobiDB-lite"/>
    </source>
</evidence>
<dbReference type="GO" id="GO:0008270">
    <property type="term" value="F:zinc ion binding"/>
    <property type="evidence" value="ECO:0007669"/>
    <property type="project" value="UniProtKB-KW"/>
</dbReference>
<organism evidence="12 13">
    <name type="scientific">Brassica cretica</name>
    <name type="common">Mustard</name>
    <dbReference type="NCBI Taxonomy" id="69181"/>
    <lineage>
        <taxon>Eukaryota</taxon>
        <taxon>Viridiplantae</taxon>
        <taxon>Streptophyta</taxon>
        <taxon>Embryophyta</taxon>
        <taxon>Tracheophyta</taxon>
        <taxon>Spermatophyta</taxon>
        <taxon>Magnoliopsida</taxon>
        <taxon>eudicotyledons</taxon>
        <taxon>Gunneridae</taxon>
        <taxon>Pentapetalae</taxon>
        <taxon>rosids</taxon>
        <taxon>malvids</taxon>
        <taxon>Brassicales</taxon>
        <taxon>Brassicaceae</taxon>
        <taxon>Brassiceae</taxon>
        <taxon>Brassica</taxon>
    </lineage>
</organism>
<evidence type="ECO:0000256" key="3">
    <source>
        <dbReference type="ARBA" id="ARBA00022692"/>
    </source>
</evidence>
<keyword evidence="4" id="KW-0809">Transit peptide</keyword>
<feature type="coiled-coil region" evidence="8">
    <location>
        <begin position="451"/>
        <end position="482"/>
    </location>
</feature>
<evidence type="ECO:0000313" key="13">
    <source>
        <dbReference type="Proteomes" id="UP000712281"/>
    </source>
</evidence>
<feature type="compositionally biased region" description="Polar residues" evidence="9">
    <location>
        <begin position="392"/>
        <end position="403"/>
    </location>
</feature>
<dbReference type="Proteomes" id="UP000712281">
    <property type="component" value="Unassembled WGS sequence"/>
</dbReference>
<feature type="transmembrane region" description="Helical" evidence="10">
    <location>
        <begin position="147"/>
        <end position="164"/>
    </location>
</feature>
<evidence type="ECO:0000256" key="2">
    <source>
        <dbReference type="ARBA" id="ARBA00010199"/>
    </source>
</evidence>
<dbReference type="CDD" id="cd16649">
    <property type="entry name" value="mRING-HC-C3HC5_CGRF1-like"/>
    <property type="match status" value="1"/>
</dbReference>
<dbReference type="AlphaFoldDB" id="A0A8S9GBE9"/>
<dbReference type="EMBL" id="QGKW02002005">
    <property type="protein sequence ID" value="KAF2543385.1"/>
    <property type="molecule type" value="Genomic_DNA"/>
</dbReference>
<evidence type="ECO:0000256" key="4">
    <source>
        <dbReference type="ARBA" id="ARBA00022946"/>
    </source>
</evidence>
<protein>
    <recommendedName>
        <fullName evidence="11">RING-type domain-containing protein</fullName>
    </recommendedName>
</protein>
<evidence type="ECO:0000313" key="12">
    <source>
        <dbReference type="EMBL" id="KAF2543385.1"/>
    </source>
</evidence>
<evidence type="ECO:0000256" key="7">
    <source>
        <dbReference type="PROSITE-ProRule" id="PRU00175"/>
    </source>
</evidence>
<keyword evidence="7" id="KW-0863">Zinc-finger</keyword>
<feature type="transmembrane region" description="Helical" evidence="10">
    <location>
        <begin position="176"/>
        <end position="197"/>
    </location>
</feature>
<evidence type="ECO:0000256" key="8">
    <source>
        <dbReference type="SAM" id="Coils"/>
    </source>
</evidence>
<proteinExistence type="inferred from homology"/>
<keyword evidence="3 10" id="KW-0812">Transmembrane</keyword>
<feature type="domain" description="RING-type" evidence="11">
    <location>
        <begin position="581"/>
        <end position="616"/>
    </location>
</feature>
<feature type="coiled-coil region" evidence="8">
    <location>
        <begin position="187"/>
        <end position="221"/>
    </location>
</feature>
<dbReference type="Gene3D" id="3.30.40.10">
    <property type="entry name" value="Zinc/RING finger domain, C3HC4 (zinc finger)"/>
    <property type="match status" value="1"/>
</dbReference>
<dbReference type="SUPFAM" id="SSF57850">
    <property type="entry name" value="RING/U-box"/>
    <property type="match status" value="1"/>
</dbReference>
<evidence type="ECO:0000259" key="11">
    <source>
        <dbReference type="PROSITE" id="PS50089"/>
    </source>
</evidence>
<accession>A0A8S9GBE9</accession>
<keyword evidence="7" id="KW-0479">Metal-binding</keyword>
<keyword evidence="6 10" id="KW-0472">Membrane</keyword>
<comment type="subcellular location">
    <subcellularLocation>
        <location evidence="1">Membrane</location>
        <topology evidence="1">Multi-pass membrane protein</topology>
    </subcellularLocation>
</comment>
<feature type="transmembrane region" description="Helical" evidence="10">
    <location>
        <begin position="108"/>
        <end position="127"/>
    </location>
</feature>
<dbReference type="PROSITE" id="PS50089">
    <property type="entry name" value="ZF_RING_2"/>
    <property type="match status" value="1"/>
</dbReference>